<organism evidence="1 2">
    <name type="scientific">Hibiscus sabdariffa</name>
    <name type="common">roselle</name>
    <dbReference type="NCBI Taxonomy" id="183260"/>
    <lineage>
        <taxon>Eukaryota</taxon>
        <taxon>Viridiplantae</taxon>
        <taxon>Streptophyta</taxon>
        <taxon>Embryophyta</taxon>
        <taxon>Tracheophyta</taxon>
        <taxon>Spermatophyta</taxon>
        <taxon>Magnoliopsida</taxon>
        <taxon>eudicotyledons</taxon>
        <taxon>Gunneridae</taxon>
        <taxon>Pentapetalae</taxon>
        <taxon>rosids</taxon>
        <taxon>malvids</taxon>
        <taxon>Malvales</taxon>
        <taxon>Malvaceae</taxon>
        <taxon>Malvoideae</taxon>
        <taxon>Hibiscus</taxon>
    </lineage>
</organism>
<sequence>MFFWKKLPRLARTSIKRVEKNSCILSDNSYRNNIDEILLETVFELETAKVYLKLQPCKHTPFALRSDLKLIACYYRPSKVIFDGVTASVKVIFTVSLQANPSKVTGIDGMSAGFFQEHWFVVKDDVMKACSALFNPNQSTARVPGLVLNKASSLGCPQIQVEGIVDRVIVEKLRACVIGTTKKIYESAQLLGIHEEKGWDEFDVQYVAGNQFILMFDREEMAASCLECGWEWLSEFFSDLRRWHKEFTPKNRVTWVEVLGVPLHAWNNYTFNNILNRWGELLFIEDEHLVGKDFSSKRAKTLTNHMELIEESMSLNCDGDLFKVWVRELNSTLGSAQDLTNSKEGFLESGYNSEKVYSKSESTFVANSSTHLQQNSGDVVFAPTGEVERWWLLKFQG</sequence>
<evidence type="ECO:0008006" key="3">
    <source>
        <dbReference type="Google" id="ProtNLM"/>
    </source>
</evidence>
<proteinExistence type="predicted"/>
<dbReference type="PANTHER" id="PTHR34427">
    <property type="entry name" value="DUF4283 DOMAIN PROTEIN"/>
    <property type="match status" value="1"/>
</dbReference>
<reference evidence="1 2" key="1">
    <citation type="journal article" date="2024" name="G3 (Bethesda)">
        <title>Genome assembly of Hibiscus sabdariffa L. provides insights into metabolisms of medicinal natural products.</title>
        <authorList>
            <person name="Kim T."/>
        </authorList>
    </citation>
    <scope>NUCLEOTIDE SEQUENCE [LARGE SCALE GENOMIC DNA]</scope>
    <source>
        <strain evidence="1">TK-2024</strain>
        <tissue evidence="1">Old leaves</tissue>
    </source>
</reference>
<dbReference type="Proteomes" id="UP001472677">
    <property type="component" value="Unassembled WGS sequence"/>
</dbReference>
<keyword evidence="2" id="KW-1185">Reference proteome</keyword>
<comment type="caution">
    <text evidence="1">The sequence shown here is derived from an EMBL/GenBank/DDBJ whole genome shotgun (WGS) entry which is preliminary data.</text>
</comment>
<evidence type="ECO:0000313" key="2">
    <source>
        <dbReference type="Proteomes" id="UP001472677"/>
    </source>
</evidence>
<dbReference type="PANTHER" id="PTHR34427:SF5">
    <property type="entry name" value="DUF4283 DOMAIN-CONTAINING PROTEIN"/>
    <property type="match status" value="1"/>
</dbReference>
<gene>
    <name evidence="1" type="ORF">V6N12_069692</name>
</gene>
<name>A0ABR2FEZ2_9ROSI</name>
<evidence type="ECO:0000313" key="1">
    <source>
        <dbReference type="EMBL" id="KAK8579366.1"/>
    </source>
</evidence>
<dbReference type="EMBL" id="JBBPBM010000006">
    <property type="protein sequence ID" value="KAK8579366.1"/>
    <property type="molecule type" value="Genomic_DNA"/>
</dbReference>
<accession>A0ABR2FEZ2</accession>
<protein>
    <recommendedName>
        <fullName evidence="3">DUF4283 domain-containing protein</fullName>
    </recommendedName>
</protein>